<sequence>MCNMVMDNTELKQITKMLSRLAVLGGRVAVPSVRTFHVSSKQAARFEGSRFTQYTFGTKTKAGPTIRERLLGPTTGKPFVYGTYAIAGASVFGIGMLCYYGAGMSKGLSAMDRAALWPEHVRQRLQTTYAYLAGSLALTAGAGVAAARSPAILALTSGGGLLVFIGSMAAIIGTGMLVRSLDYEGSKGAKIMAWAVHCGVMGAVLAPLCVVGGPALMRAAWYTAGLVAGLSATAMCAPSEKFLMMGGPLAMGLGVVFVANIGSFFFPPHTALGASLASVVVYGGLILFSMFLLYDTQRIIKKAEHQPFGGVQTYYNQYGQPVQEVYQSGFDPINAQLSLYMDILNIFIRMVMIMGGGNQRRK</sequence>
<dbReference type="eggNOG" id="KOG1630">
    <property type="taxonomic scope" value="Eukaryota"/>
</dbReference>
<keyword evidence="4 5" id="KW-0472">Membrane</keyword>
<evidence type="ECO:0000313" key="6">
    <source>
        <dbReference type="Proteomes" id="UP000095284"/>
    </source>
</evidence>
<feature type="transmembrane region" description="Helical" evidence="5">
    <location>
        <begin position="159"/>
        <end position="179"/>
    </location>
</feature>
<reference evidence="7" key="1">
    <citation type="submission" date="2016-11" db="UniProtKB">
        <authorList>
            <consortium name="WormBaseParasite"/>
        </authorList>
    </citation>
    <scope>IDENTIFICATION</scope>
</reference>
<dbReference type="InterPro" id="IPR035871">
    <property type="entry name" value="GHITM"/>
</dbReference>
<evidence type="ECO:0000256" key="4">
    <source>
        <dbReference type="ARBA" id="ARBA00023136"/>
    </source>
</evidence>
<evidence type="ECO:0000256" key="2">
    <source>
        <dbReference type="ARBA" id="ARBA00022692"/>
    </source>
</evidence>
<protein>
    <submittedName>
        <fullName evidence="7">Growth hormone-inducible transmembrane protein</fullName>
    </submittedName>
</protein>
<feature type="transmembrane region" description="Helical" evidence="5">
    <location>
        <begin position="79"/>
        <end position="102"/>
    </location>
</feature>
<feature type="transmembrane region" description="Helical" evidence="5">
    <location>
        <begin position="191"/>
        <end position="213"/>
    </location>
</feature>
<dbReference type="GO" id="GO:0005743">
    <property type="term" value="C:mitochondrial inner membrane"/>
    <property type="evidence" value="ECO:0007669"/>
    <property type="project" value="TreeGrafter"/>
</dbReference>
<feature type="transmembrane region" description="Helical" evidence="5">
    <location>
        <begin position="129"/>
        <end position="147"/>
    </location>
</feature>
<evidence type="ECO:0000256" key="3">
    <source>
        <dbReference type="ARBA" id="ARBA00022989"/>
    </source>
</evidence>
<dbReference type="AlphaFoldDB" id="A0A1I7S9D0"/>
<dbReference type="CDD" id="cd10431">
    <property type="entry name" value="GHITM"/>
    <property type="match status" value="1"/>
</dbReference>
<dbReference type="PANTHER" id="PTHR23291:SF112">
    <property type="entry name" value="GROWTH HORMONE-INDUCIBLE TRANSMEMBRANE PROTEIN"/>
    <property type="match status" value="1"/>
</dbReference>
<keyword evidence="3 5" id="KW-1133">Transmembrane helix</keyword>
<evidence type="ECO:0000256" key="1">
    <source>
        <dbReference type="ARBA" id="ARBA00004141"/>
    </source>
</evidence>
<organism evidence="6 7">
    <name type="scientific">Bursaphelenchus xylophilus</name>
    <name type="common">Pinewood nematode worm</name>
    <name type="synonym">Aphelenchoides xylophilus</name>
    <dbReference type="NCBI Taxonomy" id="6326"/>
    <lineage>
        <taxon>Eukaryota</taxon>
        <taxon>Metazoa</taxon>
        <taxon>Ecdysozoa</taxon>
        <taxon>Nematoda</taxon>
        <taxon>Chromadorea</taxon>
        <taxon>Rhabditida</taxon>
        <taxon>Tylenchina</taxon>
        <taxon>Tylenchomorpha</taxon>
        <taxon>Aphelenchoidea</taxon>
        <taxon>Aphelenchoididae</taxon>
        <taxon>Bursaphelenchus</taxon>
    </lineage>
</organism>
<evidence type="ECO:0000313" key="7">
    <source>
        <dbReference type="WBParaSite" id="BXY_0962600.1"/>
    </source>
</evidence>
<name>A0A1I7S9D0_BURXY</name>
<dbReference type="WBParaSite" id="BXY_0962600.1">
    <property type="protein sequence ID" value="BXY_0962600.1"/>
    <property type="gene ID" value="BXY_0962600"/>
</dbReference>
<dbReference type="InterPro" id="IPR006214">
    <property type="entry name" value="Bax_inhibitor_1-related"/>
</dbReference>
<evidence type="ECO:0000256" key="5">
    <source>
        <dbReference type="SAM" id="Phobius"/>
    </source>
</evidence>
<proteinExistence type="predicted"/>
<keyword evidence="2 5" id="KW-0812">Transmembrane</keyword>
<dbReference type="Proteomes" id="UP000095284">
    <property type="component" value="Unplaced"/>
</dbReference>
<accession>A0A1I7S9D0</accession>
<feature type="transmembrane region" description="Helical" evidence="5">
    <location>
        <begin position="272"/>
        <end position="294"/>
    </location>
</feature>
<feature type="transmembrane region" description="Helical" evidence="5">
    <location>
        <begin position="249"/>
        <end position="266"/>
    </location>
</feature>
<comment type="subcellular location">
    <subcellularLocation>
        <location evidence="1">Membrane</location>
        <topology evidence="1">Multi-pass membrane protein</topology>
    </subcellularLocation>
</comment>
<dbReference type="PANTHER" id="PTHR23291">
    <property type="entry name" value="BAX INHIBITOR-RELATED"/>
    <property type="match status" value="1"/>
</dbReference>
<dbReference type="Pfam" id="PF01027">
    <property type="entry name" value="Bax1-I"/>
    <property type="match status" value="1"/>
</dbReference>